<dbReference type="AlphaFoldDB" id="A0AAN6Y3X7"/>
<dbReference type="GO" id="GO:0005886">
    <property type="term" value="C:plasma membrane"/>
    <property type="evidence" value="ECO:0007669"/>
    <property type="project" value="TreeGrafter"/>
</dbReference>
<reference evidence="5" key="1">
    <citation type="journal article" date="2023" name="Mol. Phylogenet. Evol.">
        <title>Genome-scale phylogeny and comparative genomics of the fungal order Sordariales.</title>
        <authorList>
            <person name="Hensen N."/>
            <person name="Bonometti L."/>
            <person name="Westerberg I."/>
            <person name="Brannstrom I.O."/>
            <person name="Guillou S."/>
            <person name="Cros-Aarteil S."/>
            <person name="Calhoun S."/>
            <person name="Haridas S."/>
            <person name="Kuo A."/>
            <person name="Mondo S."/>
            <person name="Pangilinan J."/>
            <person name="Riley R."/>
            <person name="LaButti K."/>
            <person name="Andreopoulos B."/>
            <person name="Lipzen A."/>
            <person name="Chen C."/>
            <person name="Yan M."/>
            <person name="Daum C."/>
            <person name="Ng V."/>
            <person name="Clum A."/>
            <person name="Steindorff A."/>
            <person name="Ohm R.A."/>
            <person name="Martin F."/>
            <person name="Silar P."/>
            <person name="Natvig D.O."/>
            <person name="Lalanne C."/>
            <person name="Gautier V."/>
            <person name="Ament-Velasquez S.L."/>
            <person name="Kruys A."/>
            <person name="Hutchinson M.I."/>
            <person name="Powell A.J."/>
            <person name="Barry K."/>
            <person name="Miller A.N."/>
            <person name="Grigoriev I.V."/>
            <person name="Debuchy R."/>
            <person name="Gladieux P."/>
            <person name="Hiltunen Thoren M."/>
            <person name="Johannesson H."/>
        </authorList>
    </citation>
    <scope>NUCLEOTIDE SEQUENCE</scope>
    <source>
        <strain evidence="5">PSN293</strain>
    </source>
</reference>
<comment type="caution">
    <text evidence="5">The sequence shown here is derived from an EMBL/GenBank/DDBJ whole genome shotgun (WGS) entry which is preliminary data.</text>
</comment>
<evidence type="ECO:0000256" key="4">
    <source>
        <dbReference type="ARBA" id="ARBA00023136"/>
    </source>
</evidence>
<keyword evidence="2" id="KW-0812">Transmembrane</keyword>
<evidence type="ECO:0000313" key="6">
    <source>
        <dbReference type="Proteomes" id="UP001301769"/>
    </source>
</evidence>
<dbReference type="SUPFAM" id="SSF103473">
    <property type="entry name" value="MFS general substrate transporter"/>
    <property type="match status" value="1"/>
</dbReference>
<reference evidence="5" key="2">
    <citation type="submission" date="2023-05" db="EMBL/GenBank/DDBJ databases">
        <authorList>
            <consortium name="Lawrence Berkeley National Laboratory"/>
            <person name="Steindorff A."/>
            <person name="Hensen N."/>
            <person name="Bonometti L."/>
            <person name="Westerberg I."/>
            <person name="Brannstrom I.O."/>
            <person name="Guillou S."/>
            <person name="Cros-Aarteil S."/>
            <person name="Calhoun S."/>
            <person name="Haridas S."/>
            <person name="Kuo A."/>
            <person name="Mondo S."/>
            <person name="Pangilinan J."/>
            <person name="Riley R."/>
            <person name="Labutti K."/>
            <person name="Andreopoulos B."/>
            <person name="Lipzen A."/>
            <person name="Chen C."/>
            <person name="Yanf M."/>
            <person name="Daum C."/>
            <person name="Ng V."/>
            <person name="Clum A."/>
            <person name="Ohm R."/>
            <person name="Martin F."/>
            <person name="Silar P."/>
            <person name="Natvig D."/>
            <person name="Lalanne C."/>
            <person name="Gautier V."/>
            <person name="Ament-Velasquez S.L."/>
            <person name="Kruys A."/>
            <person name="Hutchinson M.I."/>
            <person name="Powell A.J."/>
            <person name="Barry K."/>
            <person name="Miller A.N."/>
            <person name="Grigoriev I.V."/>
            <person name="Debuchy R."/>
            <person name="Gladieux P."/>
            <person name="Thoren M.H."/>
            <person name="Johannesson H."/>
        </authorList>
    </citation>
    <scope>NUCLEOTIDE SEQUENCE</scope>
    <source>
        <strain evidence="5">PSN293</strain>
    </source>
</reference>
<keyword evidence="4" id="KW-0472">Membrane</keyword>
<dbReference type="InterPro" id="IPR036259">
    <property type="entry name" value="MFS_trans_sf"/>
</dbReference>
<keyword evidence="6" id="KW-1185">Reference proteome</keyword>
<evidence type="ECO:0000313" key="5">
    <source>
        <dbReference type="EMBL" id="KAK4208932.1"/>
    </source>
</evidence>
<dbReference type="EMBL" id="MU858222">
    <property type="protein sequence ID" value="KAK4208932.1"/>
    <property type="molecule type" value="Genomic_DNA"/>
</dbReference>
<sequence length="302" mass="33680">MLDTEYTVDAVEDEALDAALDEDTMFEDDTALDEEIMLDQEIMPGEDKIREDTALEDAMEEDAMLEETVLEDALLDAGVEDAMLEDTELDAAEVLDAMLDPTLDIGGALDMTLDTLGEGLIDALLEMMLDRTDDEELDGAELGTEHGWWEIMLLSRVTAPLRAYFIQYDNDVAWYGSAHSITKMALQPTFGRLYYSMRLKPTFCAAIALFGAGSIICALAPTSTSRIVGRAIQGLWLCRHQPRSLDHPGLHCIEREAAHLSLPSSPEHTRYHLSSDLFIGGVLTESHLTWRFCFWIKSAWVP</sequence>
<comment type="subcellular location">
    <subcellularLocation>
        <location evidence="1">Membrane</location>
        <topology evidence="1">Multi-pass membrane protein</topology>
    </subcellularLocation>
</comment>
<dbReference type="Gene3D" id="1.20.1720.10">
    <property type="entry name" value="Multidrug resistance protein D"/>
    <property type="match status" value="1"/>
</dbReference>
<dbReference type="PANTHER" id="PTHR23501:SF198">
    <property type="entry name" value="AZOLE RESISTANCE PROTEIN 1-RELATED"/>
    <property type="match status" value="1"/>
</dbReference>
<protein>
    <submittedName>
        <fullName evidence="5">Uncharacterized protein</fullName>
    </submittedName>
</protein>
<proteinExistence type="predicted"/>
<keyword evidence="3" id="KW-1133">Transmembrane helix</keyword>
<dbReference type="GO" id="GO:0022857">
    <property type="term" value="F:transmembrane transporter activity"/>
    <property type="evidence" value="ECO:0007669"/>
    <property type="project" value="TreeGrafter"/>
</dbReference>
<organism evidence="5 6">
    <name type="scientific">Rhypophila decipiens</name>
    <dbReference type="NCBI Taxonomy" id="261697"/>
    <lineage>
        <taxon>Eukaryota</taxon>
        <taxon>Fungi</taxon>
        <taxon>Dikarya</taxon>
        <taxon>Ascomycota</taxon>
        <taxon>Pezizomycotina</taxon>
        <taxon>Sordariomycetes</taxon>
        <taxon>Sordariomycetidae</taxon>
        <taxon>Sordariales</taxon>
        <taxon>Naviculisporaceae</taxon>
        <taxon>Rhypophila</taxon>
    </lineage>
</organism>
<name>A0AAN6Y3X7_9PEZI</name>
<evidence type="ECO:0000256" key="1">
    <source>
        <dbReference type="ARBA" id="ARBA00004141"/>
    </source>
</evidence>
<evidence type="ECO:0000256" key="2">
    <source>
        <dbReference type="ARBA" id="ARBA00022692"/>
    </source>
</evidence>
<evidence type="ECO:0000256" key="3">
    <source>
        <dbReference type="ARBA" id="ARBA00022989"/>
    </source>
</evidence>
<gene>
    <name evidence="5" type="ORF">QBC37DRAFT_486443</name>
</gene>
<accession>A0AAN6Y3X7</accession>
<dbReference type="Proteomes" id="UP001301769">
    <property type="component" value="Unassembled WGS sequence"/>
</dbReference>
<dbReference type="PANTHER" id="PTHR23501">
    <property type="entry name" value="MAJOR FACILITATOR SUPERFAMILY"/>
    <property type="match status" value="1"/>
</dbReference>